<dbReference type="EMBL" id="CP002326">
    <property type="protein sequence ID" value="ADQ42010.1"/>
    <property type="molecule type" value="Genomic_DNA"/>
</dbReference>
<dbReference type="PANTHER" id="PTHR11070">
    <property type="entry name" value="UVRD / RECB / PCRA DNA HELICASE FAMILY MEMBER"/>
    <property type="match status" value="1"/>
</dbReference>
<proteinExistence type="predicted"/>
<dbReference type="InterPro" id="IPR027417">
    <property type="entry name" value="P-loop_NTPase"/>
</dbReference>
<accession>E4S905</accession>
<dbReference type="InterPro" id="IPR014016">
    <property type="entry name" value="UvrD-like_ATP-bd"/>
</dbReference>
<keyword evidence="12" id="KW-1185">Reference proteome</keyword>
<evidence type="ECO:0000256" key="2">
    <source>
        <dbReference type="ARBA" id="ARBA00022801"/>
    </source>
</evidence>
<dbReference type="InterPro" id="IPR014017">
    <property type="entry name" value="DNA_helicase_UvrD-like_C"/>
</dbReference>
<dbReference type="Pfam" id="PF13361">
    <property type="entry name" value="UvrD_C"/>
    <property type="match status" value="1"/>
</dbReference>
<dbReference type="GO" id="GO:0005524">
    <property type="term" value="F:ATP binding"/>
    <property type="evidence" value="ECO:0007669"/>
    <property type="project" value="UniProtKB-UniRule"/>
</dbReference>
<keyword evidence="3 9" id="KW-0347">Helicase</keyword>
<sequence>MLKELKKENNKEKIKKIFQFADEIEKSELETLRNSLYIRPIKSSRNKIYKYRISSGERVLFMFTSDIEGIRPEYSNKIVLLAYCKHDNQIRDAKNMNSINIVPFEDEEEIDMKIEEEVSKKMHWFDYDFNIIVSENLIKSLVEENSEDYLYYLSEQQFRCLESENTTIIKGSAGSGKTSILLHKLGSMQGENVRIVYFTYTDYLRDRAKTIFKNYWGRRNVNVEFYSVLDFFIENTSIGIDRVVLFKKFYDWYTSGFYQKRFNFDPVDVWTEIKGIIKGCMGINWIRNRDVIFRNIDKNVIKALEEKEVVKKSNNGFVFNIKNSVIEYEKKLYKEGYKGSDEIKALQYLKEYFYIHHNLIDTTCSALDREYYLELPLDYSIFSRQERENIYYLYTKYEEWLKNKGFFDENDLARIVIDNIKNGKLKAKYDFLLIDEIQDLSEIQLYAIINLVEDKRNIMVAGDVHQIVNPTFFNFGRFKNYFVCINKDFNEFSLSKNYRSQEKIVSLANTLSEMRKKFIGGTSEDIIEKSIRDGGHPLLIPETEENLSKIFEFVNKTIGAAVIVENDEDKNYIANRYPISGRIFTVREAKGLEFNCVFCYNLLSNHEKEWNEIVDGAAKRLSKYRYYFNLFYVAITRAKDLLVVIEKNPDMKVLKMLKEHFLCENVFEIDIEKIRISSPEEKYQYARRLEKRGYIEHALWEYIQLELEKDVERCRIKLEVNKIGSEKVGDKLMEMGEYEDAKEFYQKALCYPKMLKAMLLSNSLKDDFDDFEHEFRKHGVEWGSFISLLNENEFLKFYEEYILRKKDDIILNLLEIEELFEKINGQQNRNELGRSLNGYKQSVS</sequence>
<comment type="catalytic activity">
    <reaction evidence="6">
        <text>Couples ATP hydrolysis with the unwinding of duplex DNA by translocating in the 3'-5' direction.</text>
        <dbReference type="EC" id="5.6.2.4"/>
    </reaction>
</comment>
<dbReference type="HOGENOM" id="CLU_398866_0_0_9"/>
<reference evidence="11 12" key="2">
    <citation type="journal article" date="2011" name="J. Bacteriol.">
        <title>Complete genome sequences for the anaerobic, extremely thermophilic plant biomass-degrading bacteria Caldicellulosiruptor hydrothermalis, Caldicellulosiruptor kristjanssonii, Caldicellulosiruptor kronotskyensis, Caldicellulosiruptor owensenis, and Caldicellulosiruptor lactoaceticus.</title>
        <authorList>
            <person name="Blumer-Schuette S.E."/>
            <person name="Ozdemir I."/>
            <person name="Mistry D."/>
            <person name="Lucas S."/>
            <person name="Lapidus A."/>
            <person name="Cheng J.F."/>
            <person name="Goodwin L.A."/>
            <person name="Pitluck S."/>
            <person name="Land M.L."/>
            <person name="Hauser L.J."/>
            <person name="Woyke T."/>
            <person name="Mikhailova N."/>
            <person name="Pati A."/>
            <person name="Kyrpides N.C."/>
            <person name="Ivanova N."/>
            <person name="Detter J.C."/>
            <person name="Walston-Davenport K."/>
            <person name="Han S."/>
            <person name="Adams M.W."/>
            <person name="Kelly R.M."/>
        </authorList>
    </citation>
    <scope>NUCLEOTIDE SEQUENCE [LARGE SCALE GENOMIC DNA]</scope>
    <source>
        <strain evidence="12">ATCC 700853 / DSM 12137 / I77R1B</strain>
    </source>
</reference>
<keyword evidence="5" id="KW-0413">Isomerase</keyword>
<evidence type="ECO:0000256" key="9">
    <source>
        <dbReference type="PROSITE-ProRule" id="PRU00560"/>
    </source>
</evidence>
<evidence type="ECO:0000256" key="8">
    <source>
        <dbReference type="ARBA" id="ARBA00048988"/>
    </source>
</evidence>
<comment type="catalytic activity">
    <reaction evidence="8">
        <text>ATP + H2O = ADP + phosphate + H(+)</text>
        <dbReference type="Rhea" id="RHEA:13065"/>
        <dbReference type="ChEBI" id="CHEBI:15377"/>
        <dbReference type="ChEBI" id="CHEBI:15378"/>
        <dbReference type="ChEBI" id="CHEBI:30616"/>
        <dbReference type="ChEBI" id="CHEBI:43474"/>
        <dbReference type="ChEBI" id="CHEBI:456216"/>
        <dbReference type="EC" id="5.6.2.4"/>
    </reaction>
</comment>
<evidence type="ECO:0000313" key="12">
    <source>
        <dbReference type="Proteomes" id="UP000009256"/>
    </source>
</evidence>
<protein>
    <recommendedName>
        <fullName evidence="7">DNA 3'-5' helicase</fullName>
        <ecNumber evidence="7">5.6.2.4</ecNumber>
    </recommendedName>
</protein>
<dbReference type="InterPro" id="IPR000212">
    <property type="entry name" value="DNA_helicase_UvrD/REP"/>
</dbReference>
<dbReference type="eggNOG" id="COG0210">
    <property type="taxonomic scope" value="Bacteria"/>
</dbReference>
<feature type="binding site" evidence="9">
    <location>
        <begin position="171"/>
        <end position="178"/>
    </location>
    <ligand>
        <name>ATP</name>
        <dbReference type="ChEBI" id="CHEBI:30616"/>
    </ligand>
</feature>
<evidence type="ECO:0000256" key="7">
    <source>
        <dbReference type="ARBA" id="ARBA00034808"/>
    </source>
</evidence>
<dbReference type="Pfam" id="PF00580">
    <property type="entry name" value="UvrD-helicase"/>
    <property type="match status" value="1"/>
</dbReference>
<organism evidence="11 12">
    <name type="scientific">Caldicellulosiruptor acetigenus (strain ATCC 700853 / DSM 12137 / I77R1B)</name>
    <name type="common">Caldicellulosiruptor kristjanssonii</name>
    <dbReference type="NCBI Taxonomy" id="632335"/>
    <lineage>
        <taxon>Bacteria</taxon>
        <taxon>Bacillati</taxon>
        <taxon>Bacillota</taxon>
        <taxon>Bacillota incertae sedis</taxon>
        <taxon>Caldicellulosiruptorales</taxon>
        <taxon>Caldicellulosiruptoraceae</taxon>
        <taxon>Caldicellulosiruptor</taxon>
    </lineage>
</organism>
<dbReference type="KEGG" id="cki:Calkr_2586"/>
<evidence type="ECO:0000313" key="11">
    <source>
        <dbReference type="EMBL" id="ADQ42010.1"/>
    </source>
</evidence>
<evidence type="ECO:0000259" key="10">
    <source>
        <dbReference type="PROSITE" id="PS51198"/>
    </source>
</evidence>
<dbReference type="Proteomes" id="UP000009256">
    <property type="component" value="Chromosome"/>
</dbReference>
<dbReference type="Gene3D" id="3.40.50.300">
    <property type="entry name" value="P-loop containing nucleotide triphosphate hydrolases"/>
    <property type="match status" value="2"/>
</dbReference>
<gene>
    <name evidence="11" type="ordered locus">Calkr_2586</name>
</gene>
<reference key="1">
    <citation type="submission" date="2010-11" db="EMBL/GenBank/DDBJ databases">
        <title>Complete sequence of chromosome of Caldicellulosiruptor kristjanssonii 177R1B.</title>
        <authorList>
            <consortium name="US DOE Joint Genome Institute"/>
            <person name="Lucas S."/>
            <person name="Copeland A."/>
            <person name="Lapidus A."/>
            <person name="Cheng J.-F."/>
            <person name="Bruce D."/>
            <person name="Goodwin L."/>
            <person name="Pitluck S."/>
            <person name="Davenport K."/>
            <person name="Detter J.C."/>
            <person name="Han C."/>
            <person name="Tapia R."/>
            <person name="Land M."/>
            <person name="Hauser L."/>
            <person name="Jeffries C."/>
            <person name="Kyrpides N."/>
            <person name="Ivanova N."/>
            <person name="Mikhailova N."/>
            <person name="Blumer-Schuette S.E."/>
            <person name="Kelly R.M."/>
            <person name="Woyke T."/>
        </authorList>
    </citation>
    <scope>NUCLEOTIDE SEQUENCE</scope>
    <source>
        <strain>177R1B</strain>
    </source>
</reference>
<dbReference type="PROSITE" id="PS51198">
    <property type="entry name" value="UVRD_HELICASE_ATP_BIND"/>
    <property type="match status" value="1"/>
</dbReference>
<keyword evidence="1 9" id="KW-0547">Nucleotide-binding</keyword>
<evidence type="ECO:0000256" key="5">
    <source>
        <dbReference type="ARBA" id="ARBA00023235"/>
    </source>
</evidence>
<keyword evidence="4 9" id="KW-0067">ATP-binding</keyword>
<evidence type="ECO:0000256" key="6">
    <source>
        <dbReference type="ARBA" id="ARBA00034617"/>
    </source>
</evidence>
<dbReference type="GO" id="GO:0043138">
    <property type="term" value="F:3'-5' DNA helicase activity"/>
    <property type="evidence" value="ECO:0007669"/>
    <property type="project" value="UniProtKB-EC"/>
</dbReference>
<evidence type="ECO:0000256" key="4">
    <source>
        <dbReference type="ARBA" id="ARBA00022840"/>
    </source>
</evidence>
<dbReference type="STRING" id="632335.Calkr_2586"/>
<dbReference type="EC" id="5.6.2.4" evidence="7"/>
<dbReference type="SUPFAM" id="SSF52540">
    <property type="entry name" value="P-loop containing nucleoside triphosphate hydrolases"/>
    <property type="match status" value="1"/>
</dbReference>
<dbReference type="GO" id="GO:0016887">
    <property type="term" value="F:ATP hydrolysis activity"/>
    <property type="evidence" value="ECO:0007669"/>
    <property type="project" value="RHEA"/>
</dbReference>
<dbReference type="AlphaFoldDB" id="E4S905"/>
<name>E4S905_CALA7</name>
<dbReference type="GO" id="GO:0003677">
    <property type="term" value="F:DNA binding"/>
    <property type="evidence" value="ECO:0007669"/>
    <property type="project" value="InterPro"/>
</dbReference>
<evidence type="ECO:0000256" key="1">
    <source>
        <dbReference type="ARBA" id="ARBA00022741"/>
    </source>
</evidence>
<feature type="domain" description="UvrD-like helicase ATP-binding" evidence="10">
    <location>
        <begin position="150"/>
        <end position="501"/>
    </location>
</feature>
<evidence type="ECO:0000256" key="3">
    <source>
        <dbReference type="ARBA" id="ARBA00022806"/>
    </source>
</evidence>
<keyword evidence="2 9" id="KW-0378">Hydrolase</keyword>